<accession>A0A8T9C4V9</accession>
<evidence type="ECO:0000313" key="3">
    <source>
        <dbReference type="Proteomes" id="UP000469558"/>
    </source>
</evidence>
<dbReference type="Proteomes" id="UP000469558">
    <property type="component" value="Unassembled WGS sequence"/>
</dbReference>
<feature type="transmembrane region" description="Helical" evidence="1">
    <location>
        <begin position="23"/>
        <end position="46"/>
    </location>
</feature>
<keyword evidence="1" id="KW-0812">Transmembrane</keyword>
<proteinExistence type="predicted"/>
<protein>
    <submittedName>
        <fullName evidence="2">Uncharacterized protein</fullName>
    </submittedName>
</protein>
<keyword evidence="1" id="KW-1133">Transmembrane helix</keyword>
<keyword evidence="3" id="KW-1185">Reference proteome</keyword>
<organism evidence="2 3">
    <name type="scientific">Lachnellula suecica</name>
    <dbReference type="NCBI Taxonomy" id="602035"/>
    <lineage>
        <taxon>Eukaryota</taxon>
        <taxon>Fungi</taxon>
        <taxon>Dikarya</taxon>
        <taxon>Ascomycota</taxon>
        <taxon>Pezizomycotina</taxon>
        <taxon>Leotiomycetes</taxon>
        <taxon>Helotiales</taxon>
        <taxon>Lachnaceae</taxon>
        <taxon>Lachnellula</taxon>
    </lineage>
</organism>
<evidence type="ECO:0000256" key="1">
    <source>
        <dbReference type="SAM" id="Phobius"/>
    </source>
</evidence>
<comment type="caution">
    <text evidence="2">The sequence shown here is derived from an EMBL/GenBank/DDBJ whole genome shotgun (WGS) entry which is preliminary data.</text>
</comment>
<dbReference type="EMBL" id="QGMK01000779">
    <property type="protein sequence ID" value="TVY78385.1"/>
    <property type="molecule type" value="Genomic_DNA"/>
</dbReference>
<evidence type="ECO:0000313" key="2">
    <source>
        <dbReference type="EMBL" id="TVY78385.1"/>
    </source>
</evidence>
<gene>
    <name evidence="2" type="ORF">LSUE1_G006623</name>
</gene>
<reference evidence="2 3" key="1">
    <citation type="submission" date="2018-05" db="EMBL/GenBank/DDBJ databases">
        <title>Genome sequencing and assembly of the regulated plant pathogen Lachnellula willkommii and related sister species for the development of diagnostic species identification markers.</title>
        <authorList>
            <person name="Giroux E."/>
            <person name="Bilodeau G."/>
        </authorList>
    </citation>
    <scope>NUCLEOTIDE SEQUENCE [LARGE SCALE GENOMIC DNA]</scope>
    <source>
        <strain evidence="2 3">CBS 268.59</strain>
    </source>
</reference>
<sequence>MNPAYPTTLPTITKRALSTDNKINIIIGILTLVIGILSVILAWAMWRLTSDRRRRLHSRSPSPPTSPIELLPIPTMIPGHAPGTNRLGYEVAFRIGRST</sequence>
<name>A0A8T9C4V9_9HELO</name>
<dbReference type="AlphaFoldDB" id="A0A8T9C4V9"/>
<keyword evidence="1" id="KW-0472">Membrane</keyword>